<evidence type="ECO:0000256" key="2">
    <source>
        <dbReference type="ARBA" id="ARBA00022857"/>
    </source>
</evidence>
<evidence type="ECO:0000313" key="6">
    <source>
        <dbReference type="Proteomes" id="UP000070544"/>
    </source>
</evidence>
<sequence length="294" mass="32277">MEYRRLGKAGIRVSALSLGGWPLWIAPTEVPTAGKRLLIQERARGLSAKPESIDQIKHIIEGTKASLERLGTDHVDLIFAHRPDNETPIEETVRAFNYLIDHGLAFYWGTPEWSAQQITEAHRVAGRLGHVGPSMEQPQYNMFERESLRGMPLLNLRWFPHSPLASGVLSGKYNSLTVPTGSRFALDDALMKSIANRYFATEEGKPIAEQVGGTTTQLALVWCLKNPNVSTAITGASRKEQVSENMAALKLVDKLSPDVLVKIEKILGNKPDTAPRFGVSSALAAALPSHFGTF</sequence>
<organism evidence="5 6">
    <name type="scientific">Gonapodya prolifera (strain JEL478)</name>
    <name type="common">Monoblepharis prolifera</name>
    <dbReference type="NCBI Taxonomy" id="1344416"/>
    <lineage>
        <taxon>Eukaryota</taxon>
        <taxon>Fungi</taxon>
        <taxon>Fungi incertae sedis</taxon>
        <taxon>Chytridiomycota</taxon>
        <taxon>Chytridiomycota incertae sedis</taxon>
        <taxon>Monoblepharidomycetes</taxon>
        <taxon>Monoblepharidales</taxon>
        <taxon>Gonapodyaceae</taxon>
        <taxon>Gonapodya</taxon>
    </lineage>
</organism>
<proteinExistence type="inferred from homology"/>
<dbReference type="PANTHER" id="PTHR43150">
    <property type="entry name" value="HYPERKINETIC, ISOFORM M"/>
    <property type="match status" value="1"/>
</dbReference>
<comment type="similarity">
    <text evidence="1">Belongs to the shaker potassium channel beta subunit family.</text>
</comment>
<dbReference type="AlphaFoldDB" id="A0A139A1K0"/>
<dbReference type="SUPFAM" id="SSF51430">
    <property type="entry name" value="NAD(P)-linked oxidoreductase"/>
    <property type="match status" value="1"/>
</dbReference>
<keyword evidence="6" id="KW-1185">Reference proteome</keyword>
<feature type="domain" description="NADP-dependent oxidoreductase" evidence="4">
    <location>
        <begin position="56"/>
        <end position="266"/>
    </location>
</feature>
<evidence type="ECO:0000313" key="5">
    <source>
        <dbReference type="EMBL" id="KXS10657.1"/>
    </source>
</evidence>
<dbReference type="GO" id="GO:0016491">
    <property type="term" value="F:oxidoreductase activity"/>
    <property type="evidence" value="ECO:0007669"/>
    <property type="project" value="UniProtKB-KW"/>
</dbReference>
<evidence type="ECO:0000256" key="1">
    <source>
        <dbReference type="ARBA" id="ARBA00006515"/>
    </source>
</evidence>
<evidence type="ECO:0000256" key="3">
    <source>
        <dbReference type="ARBA" id="ARBA00023002"/>
    </source>
</evidence>
<accession>A0A139A1K0</accession>
<dbReference type="InterPro" id="IPR023210">
    <property type="entry name" value="NADP_OxRdtase_dom"/>
</dbReference>
<dbReference type="InterPro" id="IPR036812">
    <property type="entry name" value="NAD(P)_OxRdtase_dom_sf"/>
</dbReference>
<protein>
    <submittedName>
        <fullName evidence="5">Aldo/keto reductase</fullName>
    </submittedName>
</protein>
<keyword evidence="2" id="KW-0521">NADP</keyword>
<dbReference type="PRINTS" id="PR01577">
    <property type="entry name" value="KCNABCHANNEL"/>
</dbReference>
<dbReference type="OMA" id="HTTGMIY"/>
<name>A0A139A1K0_GONPJ</name>
<dbReference type="OrthoDB" id="1720422at2759"/>
<dbReference type="Gene3D" id="3.20.20.100">
    <property type="entry name" value="NADP-dependent oxidoreductase domain"/>
    <property type="match status" value="1"/>
</dbReference>
<dbReference type="PANTHER" id="PTHR43150:SF6">
    <property type="entry name" value="VIC POTASSIUM ION CHANNEL, BETA SUBUNIT (EUROFUNG)"/>
    <property type="match status" value="1"/>
</dbReference>
<reference evidence="5 6" key="1">
    <citation type="journal article" date="2015" name="Genome Biol. Evol.">
        <title>Phylogenomic analyses indicate that early fungi evolved digesting cell walls of algal ancestors of land plants.</title>
        <authorList>
            <person name="Chang Y."/>
            <person name="Wang S."/>
            <person name="Sekimoto S."/>
            <person name="Aerts A.L."/>
            <person name="Choi C."/>
            <person name="Clum A."/>
            <person name="LaButti K.M."/>
            <person name="Lindquist E.A."/>
            <person name="Yee Ngan C."/>
            <person name="Ohm R.A."/>
            <person name="Salamov A.A."/>
            <person name="Grigoriev I.V."/>
            <person name="Spatafora J.W."/>
            <person name="Berbee M.L."/>
        </authorList>
    </citation>
    <scope>NUCLEOTIDE SEQUENCE [LARGE SCALE GENOMIC DNA]</scope>
    <source>
        <strain evidence="5 6">JEL478</strain>
    </source>
</reference>
<dbReference type="InterPro" id="IPR005399">
    <property type="entry name" value="K_chnl_volt-dep_bsu_KCNAB-rel"/>
</dbReference>
<dbReference type="STRING" id="1344416.A0A139A1K0"/>
<dbReference type="Pfam" id="PF00248">
    <property type="entry name" value="Aldo_ket_red"/>
    <property type="match status" value="1"/>
</dbReference>
<dbReference type="Proteomes" id="UP000070544">
    <property type="component" value="Unassembled WGS sequence"/>
</dbReference>
<dbReference type="EMBL" id="KQ965819">
    <property type="protein sequence ID" value="KXS10657.1"/>
    <property type="molecule type" value="Genomic_DNA"/>
</dbReference>
<gene>
    <name evidence="5" type="ORF">M427DRAFT_139133</name>
</gene>
<keyword evidence="3" id="KW-0560">Oxidoreductase</keyword>
<evidence type="ECO:0000259" key="4">
    <source>
        <dbReference type="Pfam" id="PF00248"/>
    </source>
</evidence>